<evidence type="ECO:0000256" key="1">
    <source>
        <dbReference type="ARBA" id="ARBA00000274"/>
    </source>
</evidence>
<dbReference type="SUPFAM" id="SSF102405">
    <property type="entry name" value="MCP/YpsA-like"/>
    <property type="match status" value="1"/>
</dbReference>
<dbReference type="AlphaFoldDB" id="A0A090D1S5"/>
<evidence type="ECO:0000313" key="4">
    <source>
        <dbReference type="Proteomes" id="UP000031552"/>
    </source>
</evidence>
<dbReference type="InterPro" id="IPR005269">
    <property type="entry name" value="LOG"/>
</dbReference>
<organism evidence="3 4">
    <name type="scientific">Candidatus Criblamydia sequanensis CRIB-18</name>
    <dbReference type="NCBI Taxonomy" id="1437425"/>
    <lineage>
        <taxon>Bacteria</taxon>
        <taxon>Pseudomonadati</taxon>
        <taxon>Chlamydiota</taxon>
        <taxon>Chlamydiia</taxon>
        <taxon>Parachlamydiales</taxon>
        <taxon>Candidatus Criblamydiaceae</taxon>
        <taxon>Candidatus Criblamydia</taxon>
    </lineage>
</organism>
<dbReference type="Gene3D" id="3.40.50.450">
    <property type="match status" value="1"/>
</dbReference>
<sequence>MAQIPDNDKQRAQRLLAIDSWRVFRIISEFVDGFETMTALGPSVSIFGSARLPPASPYYNMAIDVAALIAKKGFAVITGGGPGLMEAANKGAQSVGGNSCGLSIALPTEDDSNAFIDRRYRLNFRYFFIRKVMFIRYAQGYVFLPGGYGTLDELFEALTLIQTEKINSFPIYLMGKTYWEGLLDWLQSTVLENGCVSQKDLSLLQITDDPEEVALGIDRHYKNCKGQRNF</sequence>
<dbReference type="PANTHER" id="PTHR43393:SF2">
    <property type="entry name" value="CYTOKININ RIBOSIDE 5'-MONOPHOSPHATE PHOSPHORIBOHYDROLASE"/>
    <property type="match status" value="1"/>
</dbReference>
<proteinExistence type="inferred from homology"/>
<gene>
    <name evidence="3" type="ORF">CSEC_1219</name>
</gene>
<dbReference type="PANTHER" id="PTHR43393">
    <property type="entry name" value="CYTOKININ RIBOSIDE 5'-MONOPHOSPHATE PHOSPHORIBOHYDROLASE"/>
    <property type="match status" value="1"/>
</dbReference>
<reference evidence="3" key="2">
    <citation type="submission" date="2014-09" db="EMBL/GenBank/DDBJ databases">
        <title>Criblamydia sequanensis harbors a mega-plasmid encoding arsenite resistance.</title>
        <authorList>
            <person name="Bertelli C."/>
            <person name="Goesmann A."/>
            <person name="Greub G."/>
        </authorList>
    </citation>
    <scope>NUCLEOTIDE SEQUENCE [LARGE SCALE GENOMIC DNA]</scope>
    <source>
        <strain evidence="3">CRIB-18</strain>
    </source>
</reference>
<dbReference type="RefSeq" id="WP_041017594.1">
    <property type="nucleotide sequence ID" value="NZ_CCEJ010000005.1"/>
</dbReference>
<protein>
    <recommendedName>
        <fullName evidence="2">Cytokinin riboside 5'-monophosphate phosphoribohydrolase</fullName>
        <ecNumber evidence="2">3.2.2.n1</ecNumber>
    </recommendedName>
</protein>
<dbReference type="NCBIfam" id="TIGR00730">
    <property type="entry name" value="Rossman fold protein, TIGR00730 family"/>
    <property type="match status" value="1"/>
</dbReference>
<evidence type="ECO:0000313" key="3">
    <source>
        <dbReference type="EMBL" id="CDR34040.1"/>
    </source>
</evidence>
<accession>A0A090D1S5</accession>
<keyword evidence="2" id="KW-0203">Cytokinin biosynthesis</keyword>
<dbReference type="InterPro" id="IPR052341">
    <property type="entry name" value="LOG_family_nucleotidases"/>
</dbReference>
<keyword evidence="2" id="KW-0378">Hydrolase</keyword>
<keyword evidence="4" id="KW-1185">Reference proteome</keyword>
<name>A0A090D1S5_9BACT</name>
<dbReference type="Pfam" id="PF03641">
    <property type="entry name" value="Lysine_decarbox"/>
    <property type="match status" value="1"/>
</dbReference>
<dbReference type="GO" id="GO:0005829">
    <property type="term" value="C:cytosol"/>
    <property type="evidence" value="ECO:0007669"/>
    <property type="project" value="TreeGrafter"/>
</dbReference>
<dbReference type="EMBL" id="CCEJ010000005">
    <property type="protein sequence ID" value="CDR34040.1"/>
    <property type="molecule type" value="Genomic_DNA"/>
</dbReference>
<dbReference type="OrthoDB" id="9801098at2"/>
<dbReference type="InterPro" id="IPR031100">
    <property type="entry name" value="LOG_fam"/>
</dbReference>
<comment type="similarity">
    <text evidence="2">Belongs to the LOG family.</text>
</comment>
<comment type="caution">
    <text evidence="3">The sequence shown here is derived from an EMBL/GenBank/DDBJ whole genome shotgun (WGS) entry which is preliminary data.</text>
</comment>
<dbReference type="eggNOG" id="COG1611">
    <property type="taxonomic scope" value="Bacteria"/>
</dbReference>
<reference evidence="3" key="1">
    <citation type="submission" date="2013-12" db="EMBL/GenBank/DDBJ databases">
        <authorList>
            <person name="Linke B."/>
        </authorList>
    </citation>
    <scope>NUCLEOTIDE SEQUENCE [LARGE SCALE GENOMIC DNA]</scope>
    <source>
        <strain evidence="3">CRIB-18</strain>
    </source>
</reference>
<evidence type="ECO:0000256" key="2">
    <source>
        <dbReference type="RuleBase" id="RU363015"/>
    </source>
</evidence>
<dbReference type="Proteomes" id="UP000031552">
    <property type="component" value="Unassembled WGS sequence"/>
</dbReference>
<dbReference type="EC" id="3.2.2.n1" evidence="2"/>
<dbReference type="GO" id="GO:0008714">
    <property type="term" value="F:AMP nucleosidase activity"/>
    <property type="evidence" value="ECO:0007669"/>
    <property type="project" value="UniProtKB-EC"/>
</dbReference>
<dbReference type="GO" id="GO:0009691">
    <property type="term" value="P:cytokinin biosynthetic process"/>
    <property type="evidence" value="ECO:0007669"/>
    <property type="project" value="UniProtKB-UniRule"/>
</dbReference>
<comment type="catalytic activity">
    <reaction evidence="1">
        <text>AMP + H2O = D-ribose 5-phosphate + adenine</text>
        <dbReference type="Rhea" id="RHEA:20129"/>
        <dbReference type="ChEBI" id="CHEBI:15377"/>
        <dbReference type="ChEBI" id="CHEBI:16708"/>
        <dbReference type="ChEBI" id="CHEBI:78346"/>
        <dbReference type="ChEBI" id="CHEBI:456215"/>
        <dbReference type="EC" id="3.2.2.4"/>
    </reaction>
</comment>